<feature type="chain" id="PRO_5006415000" evidence="1">
    <location>
        <begin position="36"/>
        <end position="208"/>
    </location>
</feature>
<dbReference type="EMBL" id="AYYQ01000009">
    <property type="protein sequence ID" value="KRM69010.1"/>
    <property type="molecule type" value="Genomic_DNA"/>
</dbReference>
<accession>A0A0R2ARS0</accession>
<organism evidence="2 3">
    <name type="scientific">Apilactobacillus ozensis DSM 23829 = JCM 17196</name>
    <dbReference type="NCBI Taxonomy" id="1423781"/>
    <lineage>
        <taxon>Bacteria</taxon>
        <taxon>Bacillati</taxon>
        <taxon>Bacillota</taxon>
        <taxon>Bacilli</taxon>
        <taxon>Lactobacillales</taxon>
        <taxon>Lactobacillaceae</taxon>
        <taxon>Apilactobacillus</taxon>
    </lineage>
</organism>
<dbReference type="Proteomes" id="UP000052012">
    <property type="component" value="Unassembled WGS sequence"/>
</dbReference>
<name>A0A0R2ARS0_9LACO</name>
<comment type="caution">
    <text evidence="2">The sequence shown here is derived from an EMBL/GenBank/DDBJ whole genome shotgun (WGS) entry which is preliminary data.</text>
</comment>
<protein>
    <submittedName>
        <fullName evidence="2">Uncharacterized protein</fullName>
    </submittedName>
</protein>
<proteinExistence type="predicted"/>
<evidence type="ECO:0000313" key="2">
    <source>
        <dbReference type="EMBL" id="KRM69010.1"/>
    </source>
</evidence>
<keyword evidence="3" id="KW-1185">Reference proteome</keyword>
<feature type="signal peptide" evidence="1">
    <location>
        <begin position="1"/>
        <end position="35"/>
    </location>
</feature>
<dbReference type="AlphaFoldDB" id="A0A0R2ARS0"/>
<evidence type="ECO:0000256" key="1">
    <source>
        <dbReference type="SAM" id="SignalP"/>
    </source>
</evidence>
<dbReference type="PATRIC" id="fig|1423781.4.peg.846"/>
<dbReference type="RefSeq" id="WP_056965846.1">
    <property type="nucleotide sequence ID" value="NZ_AYYQ01000009.1"/>
</dbReference>
<evidence type="ECO:0000313" key="3">
    <source>
        <dbReference type="Proteomes" id="UP000052012"/>
    </source>
</evidence>
<keyword evidence="1" id="KW-0732">Signal</keyword>
<reference evidence="2 3" key="1">
    <citation type="journal article" date="2015" name="Genome Announc.">
        <title>Expanding the biotechnology potential of lactobacilli through comparative genomics of 213 strains and associated genera.</title>
        <authorList>
            <person name="Sun Z."/>
            <person name="Harris H.M."/>
            <person name="McCann A."/>
            <person name="Guo C."/>
            <person name="Argimon S."/>
            <person name="Zhang W."/>
            <person name="Yang X."/>
            <person name="Jeffery I.B."/>
            <person name="Cooney J.C."/>
            <person name="Kagawa T.F."/>
            <person name="Liu W."/>
            <person name="Song Y."/>
            <person name="Salvetti E."/>
            <person name="Wrobel A."/>
            <person name="Rasinkangas P."/>
            <person name="Parkhill J."/>
            <person name="Rea M.C."/>
            <person name="O'Sullivan O."/>
            <person name="Ritari J."/>
            <person name="Douillard F.P."/>
            <person name="Paul Ross R."/>
            <person name="Yang R."/>
            <person name="Briner A.E."/>
            <person name="Felis G.E."/>
            <person name="de Vos W.M."/>
            <person name="Barrangou R."/>
            <person name="Klaenhammer T.R."/>
            <person name="Caufield P.W."/>
            <person name="Cui Y."/>
            <person name="Zhang H."/>
            <person name="O'Toole P.W."/>
        </authorList>
    </citation>
    <scope>NUCLEOTIDE SEQUENCE [LARGE SCALE GENOMIC DNA]</scope>
    <source>
        <strain evidence="2 3">DSM 23829</strain>
    </source>
</reference>
<sequence>MLKNSWKKSLFKLGIVSLTASSLATVSIGTLSASADSSSNDINYQTFNTSDNGSLPIKNNVSEEQIVSGNQFLNNLKSNNPSIYAKMDQNTINEIKNISNVASVSVQNPNPIESSLQGGTYVKVHKSTYTIYINSAIIKVAKWAGAGAIGAAVGLGVIAALPTGGASTVAAEAISSVIVGAIGTINSDRGAWFRFKKGTTFMTAFGEQ</sequence>
<gene>
    <name evidence="2" type="ORF">FD06_GL000815</name>
</gene>